<evidence type="ECO:0000313" key="2">
    <source>
        <dbReference type="Ensembl" id="ENSCJAP00000080421.1"/>
    </source>
</evidence>
<organism evidence="2 3">
    <name type="scientific">Callithrix jacchus</name>
    <name type="common">White-tufted-ear marmoset</name>
    <name type="synonym">Simia Jacchus</name>
    <dbReference type="NCBI Taxonomy" id="9483"/>
    <lineage>
        <taxon>Eukaryota</taxon>
        <taxon>Metazoa</taxon>
        <taxon>Chordata</taxon>
        <taxon>Craniata</taxon>
        <taxon>Vertebrata</taxon>
        <taxon>Euteleostomi</taxon>
        <taxon>Mammalia</taxon>
        <taxon>Eutheria</taxon>
        <taxon>Euarchontoglires</taxon>
        <taxon>Primates</taxon>
        <taxon>Haplorrhini</taxon>
        <taxon>Platyrrhini</taxon>
        <taxon>Cebidae</taxon>
        <taxon>Callitrichinae</taxon>
        <taxon>Callithrix</taxon>
        <taxon>Callithrix</taxon>
    </lineage>
</organism>
<protein>
    <submittedName>
        <fullName evidence="2">Spermatosis associated 33</fullName>
    </submittedName>
</protein>
<feature type="region of interest" description="Disordered" evidence="1">
    <location>
        <begin position="1"/>
        <end position="137"/>
    </location>
</feature>
<reference evidence="2" key="2">
    <citation type="submission" date="2025-08" db="UniProtKB">
        <authorList>
            <consortium name="Ensembl"/>
        </authorList>
    </citation>
    <scope>IDENTIFICATION</scope>
</reference>
<accession>A0A8I3W317</accession>
<sequence>APRTPGPCVSRSGLRGHGEEPPSCSAPGAAERAMEKPAPEPRRAERGSERPADGPHPGPRTARRPPEEKPDVKQKSTKKKFVIPHIIITRASNESLVSYSSSGSEEQRTIREPEDWGPYRRHRTPSTADAYDLRFKK</sequence>
<dbReference type="AlphaFoldDB" id="A0A8I3W317"/>
<dbReference type="Pfam" id="PF15382">
    <property type="entry name" value="DUF4609"/>
    <property type="match status" value="1"/>
</dbReference>
<dbReference type="PANTHER" id="PTHR38649">
    <property type="entry name" value="SPERMATOGENESIS-ASSOCIATED PROTEIN 33"/>
    <property type="match status" value="1"/>
</dbReference>
<reference evidence="2" key="3">
    <citation type="submission" date="2025-09" db="UniProtKB">
        <authorList>
            <consortium name="Ensembl"/>
        </authorList>
    </citation>
    <scope>IDENTIFICATION</scope>
</reference>
<feature type="compositionally biased region" description="Basic and acidic residues" evidence="1">
    <location>
        <begin position="32"/>
        <end position="53"/>
    </location>
</feature>
<dbReference type="OMA" id="GPFYRHR"/>
<feature type="compositionally biased region" description="Basic and acidic residues" evidence="1">
    <location>
        <begin position="64"/>
        <end position="74"/>
    </location>
</feature>
<dbReference type="GO" id="GO:0005737">
    <property type="term" value="C:cytoplasm"/>
    <property type="evidence" value="ECO:0007669"/>
    <property type="project" value="TreeGrafter"/>
</dbReference>
<evidence type="ECO:0000313" key="3">
    <source>
        <dbReference type="Proteomes" id="UP000008225"/>
    </source>
</evidence>
<dbReference type="GeneTree" id="ENSGT00390000014546"/>
<dbReference type="PANTHER" id="PTHR38649:SF1">
    <property type="entry name" value="SPERMATOGENESIS-ASSOCIATED PROTEIN 33"/>
    <property type="match status" value="1"/>
</dbReference>
<gene>
    <name evidence="2" type="primary">SPATA33</name>
</gene>
<feature type="compositionally biased region" description="Basic and acidic residues" evidence="1">
    <location>
        <begin position="105"/>
        <end position="118"/>
    </location>
</feature>
<dbReference type="Proteomes" id="UP000008225">
    <property type="component" value="Chromosome 20"/>
</dbReference>
<evidence type="ECO:0000256" key="1">
    <source>
        <dbReference type="SAM" id="MobiDB-lite"/>
    </source>
</evidence>
<proteinExistence type="predicted"/>
<feature type="compositionally biased region" description="Low complexity" evidence="1">
    <location>
        <begin position="92"/>
        <end position="104"/>
    </location>
</feature>
<dbReference type="GO" id="GO:0005634">
    <property type="term" value="C:nucleus"/>
    <property type="evidence" value="ECO:0007669"/>
    <property type="project" value="TreeGrafter"/>
</dbReference>
<dbReference type="Ensembl" id="ENSCJAT00000133348.1">
    <property type="protein sequence ID" value="ENSCJAP00000080421.1"/>
    <property type="gene ID" value="ENSCJAG00000069778.1"/>
</dbReference>
<reference evidence="2 3" key="1">
    <citation type="submission" date="2009-03" db="EMBL/GenBank/DDBJ databases">
        <authorList>
            <person name="Warren W."/>
            <person name="Ye L."/>
            <person name="Minx P."/>
            <person name="Worley K."/>
            <person name="Gibbs R."/>
            <person name="Wilson R.K."/>
        </authorList>
    </citation>
    <scope>NUCLEOTIDE SEQUENCE [LARGE SCALE GENOMIC DNA]</scope>
</reference>
<keyword evidence="3" id="KW-1185">Reference proteome</keyword>
<dbReference type="InterPro" id="IPR027930">
    <property type="entry name" value="DUF4609"/>
</dbReference>
<name>A0A8I3W317_CALJA</name>